<dbReference type="InterPro" id="IPR036388">
    <property type="entry name" value="WH-like_DNA-bd_sf"/>
</dbReference>
<evidence type="ECO:0000256" key="1">
    <source>
        <dbReference type="ARBA" id="ARBA00023015"/>
    </source>
</evidence>
<dbReference type="GO" id="GO:0003700">
    <property type="term" value="F:DNA-binding transcription factor activity"/>
    <property type="evidence" value="ECO:0007669"/>
    <property type="project" value="InterPro"/>
</dbReference>
<dbReference type="SMART" id="SM00418">
    <property type="entry name" value="HTH_ARSR"/>
    <property type="match status" value="1"/>
</dbReference>
<dbReference type="InterPro" id="IPR036390">
    <property type="entry name" value="WH_DNA-bd_sf"/>
</dbReference>
<organism evidence="5 6">
    <name type="scientific">Actinoplanes teichomyceticus</name>
    <dbReference type="NCBI Taxonomy" id="1867"/>
    <lineage>
        <taxon>Bacteria</taxon>
        <taxon>Bacillati</taxon>
        <taxon>Actinomycetota</taxon>
        <taxon>Actinomycetes</taxon>
        <taxon>Micromonosporales</taxon>
        <taxon>Micromonosporaceae</taxon>
        <taxon>Actinoplanes</taxon>
    </lineage>
</organism>
<dbReference type="SUPFAM" id="SSF46785">
    <property type="entry name" value="Winged helix' DNA-binding domain"/>
    <property type="match status" value="1"/>
</dbReference>
<dbReference type="PANTHER" id="PTHR43132">
    <property type="entry name" value="ARSENICAL RESISTANCE OPERON REPRESSOR ARSR-RELATED"/>
    <property type="match status" value="1"/>
</dbReference>
<evidence type="ECO:0000313" key="6">
    <source>
        <dbReference type="Proteomes" id="UP000320239"/>
    </source>
</evidence>
<feature type="domain" description="HTH arsR-type" evidence="4">
    <location>
        <begin position="201"/>
        <end position="273"/>
    </location>
</feature>
<gene>
    <name evidence="5" type="ORF">FHX34_107386</name>
</gene>
<dbReference type="Pfam" id="PF01022">
    <property type="entry name" value="HTH_5"/>
    <property type="match status" value="1"/>
</dbReference>
<dbReference type="EMBL" id="VIWY01000007">
    <property type="protein sequence ID" value="TWG10888.1"/>
    <property type="molecule type" value="Genomic_DNA"/>
</dbReference>
<reference evidence="5 6" key="1">
    <citation type="submission" date="2019-06" db="EMBL/GenBank/DDBJ databases">
        <title>Sequencing the genomes of 1000 actinobacteria strains.</title>
        <authorList>
            <person name="Klenk H.-P."/>
        </authorList>
    </citation>
    <scope>NUCLEOTIDE SEQUENCE [LARGE SCALE GENOMIC DNA]</scope>
    <source>
        <strain evidence="5 6">DSM 43866</strain>
    </source>
</reference>
<accession>A0A561VGZ8</accession>
<dbReference type="InterPro" id="IPR051011">
    <property type="entry name" value="Metal_resp_trans_reg"/>
</dbReference>
<evidence type="ECO:0000256" key="2">
    <source>
        <dbReference type="ARBA" id="ARBA00023125"/>
    </source>
</evidence>
<dbReference type="AlphaFoldDB" id="A0A561VGZ8"/>
<name>A0A561VGZ8_ACTTI</name>
<dbReference type="GO" id="GO:0003677">
    <property type="term" value="F:DNA binding"/>
    <property type="evidence" value="ECO:0007669"/>
    <property type="project" value="UniProtKB-KW"/>
</dbReference>
<dbReference type="PRINTS" id="PR00778">
    <property type="entry name" value="HTHARSR"/>
</dbReference>
<evidence type="ECO:0000259" key="4">
    <source>
        <dbReference type="SMART" id="SM00418"/>
    </source>
</evidence>
<dbReference type="Proteomes" id="UP000320239">
    <property type="component" value="Unassembled WGS sequence"/>
</dbReference>
<keyword evidence="3" id="KW-0804">Transcription</keyword>
<keyword evidence="6" id="KW-1185">Reference proteome</keyword>
<comment type="caution">
    <text evidence="5">The sequence shown here is derived from an EMBL/GenBank/DDBJ whole genome shotgun (WGS) entry which is preliminary data.</text>
</comment>
<dbReference type="Gene3D" id="1.10.10.10">
    <property type="entry name" value="Winged helix-like DNA-binding domain superfamily/Winged helix DNA-binding domain"/>
    <property type="match status" value="1"/>
</dbReference>
<keyword evidence="2" id="KW-0238">DNA-binding</keyword>
<dbReference type="InterPro" id="IPR001845">
    <property type="entry name" value="HTH_ArsR_DNA-bd_dom"/>
</dbReference>
<protein>
    <submittedName>
        <fullName evidence="5">Regulatory ArsR family protein</fullName>
    </submittedName>
</protein>
<dbReference type="PANTHER" id="PTHR43132:SF8">
    <property type="entry name" value="HTH-TYPE TRANSCRIPTIONAL REGULATOR KMTR"/>
    <property type="match status" value="1"/>
</dbReference>
<evidence type="ECO:0000256" key="3">
    <source>
        <dbReference type="ARBA" id="ARBA00023163"/>
    </source>
</evidence>
<sequence>MAVELVLSYDLIRTGTPSVMRRWQARAVSRLRNSAAHSDVASLKSILEAHPLSSAIKTVASMTGGLLPDRHCCRGGISTEDHDAGENPFQNYYQAVIEPHAAALVAALDYERAEYDRILRSQGSEAISRLLRGITPAAPRTTRSAGTAGNDVTIIPSAFCQEQIMMTDTEHGHTTVVCPMTSAAQSIATGHDIAPGADRPHSLQHLVGRTRAAILYILQKRHTTTRVSECSAISASTASRHLSILRDAGLVQSRRHANEMHHELTALGETLIKSSPPWIEAMRRCASRCRLPERAGRRIGSVSGAA</sequence>
<evidence type="ECO:0000313" key="5">
    <source>
        <dbReference type="EMBL" id="TWG10888.1"/>
    </source>
</evidence>
<dbReference type="InterPro" id="IPR011991">
    <property type="entry name" value="ArsR-like_HTH"/>
</dbReference>
<dbReference type="CDD" id="cd00090">
    <property type="entry name" value="HTH_ARSR"/>
    <property type="match status" value="1"/>
</dbReference>
<keyword evidence="1" id="KW-0805">Transcription regulation</keyword>
<proteinExistence type="predicted"/>